<keyword evidence="5" id="KW-0175">Coiled coil</keyword>
<comment type="caution">
    <text evidence="6">The sequence shown here is derived from an EMBL/GenBank/DDBJ whole genome shotgun (WGS) entry which is preliminary data.</text>
</comment>
<dbReference type="PRINTS" id="PR00773">
    <property type="entry name" value="GRPEPROTEIN"/>
</dbReference>
<dbReference type="CDD" id="cd00446">
    <property type="entry name" value="GrpE"/>
    <property type="match status" value="1"/>
</dbReference>
<dbReference type="GO" id="GO:0051087">
    <property type="term" value="F:protein-folding chaperone binding"/>
    <property type="evidence" value="ECO:0007669"/>
    <property type="project" value="InterPro"/>
</dbReference>
<dbReference type="Gene3D" id="2.30.22.10">
    <property type="entry name" value="Head domain of nucleotide exchange factor GrpE"/>
    <property type="match status" value="1"/>
</dbReference>
<evidence type="ECO:0000256" key="2">
    <source>
        <dbReference type="ARBA" id="ARBA00009054"/>
    </source>
</evidence>
<dbReference type="FunFam" id="2.30.22.10:FF:000002">
    <property type="entry name" value="GrpE protein homolog"/>
    <property type="match status" value="1"/>
</dbReference>
<dbReference type="Proteomes" id="UP000695562">
    <property type="component" value="Unassembled WGS sequence"/>
</dbReference>
<dbReference type="SUPFAM" id="SSF51064">
    <property type="entry name" value="Head domain of nucleotide exchange factor GrpE"/>
    <property type="match status" value="1"/>
</dbReference>
<dbReference type="PANTHER" id="PTHR21237:SF23">
    <property type="entry name" value="GRPE PROTEIN HOMOLOG, MITOCHONDRIAL"/>
    <property type="match status" value="1"/>
</dbReference>
<dbReference type="AlphaFoldDB" id="A0A8J4PYW2"/>
<keyword evidence="3" id="KW-0143">Chaperone</keyword>
<evidence type="ECO:0000256" key="5">
    <source>
        <dbReference type="SAM" id="Coils"/>
    </source>
</evidence>
<keyword evidence="7" id="KW-1185">Reference proteome</keyword>
<dbReference type="Pfam" id="PF01025">
    <property type="entry name" value="GrpE"/>
    <property type="match status" value="1"/>
</dbReference>
<evidence type="ECO:0000256" key="4">
    <source>
        <dbReference type="RuleBase" id="RU004478"/>
    </source>
</evidence>
<comment type="subcellular location">
    <subcellularLocation>
        <location evidence="1">Mitochondrion matrix</location>
    </subcellularLocation>
</comment>
<gene>
    <name evidence="6" type="ORF">CYY_001990</name>
</gene>
<feature type="coiled-coil region" evidence="5">
    <location>
        <begin position="47"/>
        <end position="81"/>
    </location>
</feature>
<dbReference type="InterPro" id="IPR009012">
    <property type="entry name" value="GrpE_head"/>
</dbReference>
<evidence type="ECO:0000313" key="7">
    <source>
        <dbReference type="Proteomes" id="UP000695562"/>
    </source>
</evidence>
<dbReference type="GO" id="GO:0000774">
    <property type="term" value="F:adenyl-nucleotide exchange factor activity"/>
    <property type="evidence" value="ECO:0007669"/>
    <property type="project" value="InterPro"/>
</dbReference>
<evidence type="ECO:0008006" key="8">
    <source>
        <dbReference type="Google" id="ProtNLM"/>
    </source>
</evidence>
<accession>A0A8J4PYW2</accession>
<dbReference type="GO" id="GO:0051082">
    <property type="term" value="F:unfolded protein binding"/>
    <property type="evidence" value="ECO:0007669"/>
    <property type="project" value="TreeGrafter"/>
</dbReference>
<dbReference type="GO" id="GO:0042803">
    <property type="term" value="F:protein homodimerization activity"/>
    <property type="evidence" value="ECO:0007669"/>
    <property type="project" value="InterPro"/>
</dbReference>
<comment type="similarity">
    <text evidence="2 4">Belongs to the GrpE family.</text>
</comment>
<dbReference type="SUPFAM" id="SSF58014">
    <property type="entry name" value="Coiled-coil domain of nucleotide exchange factor GrpE"/>
    <property type="match status" value="1"/>
</dbReference>
<name>A0A8J4PYW2_9MYCE</name>
<dbReference type="EMBL" id="AJWJ01000051">
    <property type="protein sequence ID" value="KAF2076733.1"/>
    <property type="molecule type" value="Genomic_DNA"/>
</dbReference>
<dbReference type="InterPro" id="IPR000740">
    <property type="entry name" value="GrpE"/>
</dbReference>
<dbReference type="Gene3D" id="3.90.20.20">
    <property type="match status" value="1"/>
</dbReference>
<dbReference type="GO" id="GO:0006457">
    <property type="term" value="P:protein folding"/>
    <property type="evidence" value="ECO:0007669"/>
    <property type="project" value="InterPro"/>
</dbReference>
<dbReference type="GO" id="GO:0001405">
    <property type="term" value="C:PAM complex, Tim23 associated import motor"/>
    <property type="evidence" value="ECO:0007669"/>
    <property type="project" value="TreeGrafter"/>
</dbReference>
<dbReference type="InterPro" id="IPR013805">
    <property type="entry name" value="GrpE_CC"/>
</dbReference>
<dbReference type="HAMAP" id="MF_01151">
    <property type="entry name" value="GrpE"/>
    <property type="match status" value="1"/>
</dbReference>
<evidence type="ECO:0000256" key="1">
    <source>
        <dbReference type="ARBA" id="ARBA00004305"/>
    </source>
</evidence>
<protein>
    <recommendedName>
        <fullName evidence="8">GrpE protein homolog</fullName>
    </recommendedName>
</protein>
<dbReference type="GO" id="GO:0030150">
    <property type="term" value="P:protein import into mitochondrial matrix"/>
    <property type="evidence" value="ECO:0007669"/>
    <property type="project" value="TreeGrafter"/>
</dbReference>
<sequence>MNTIIRRTFSRAVNAQSFSLQSTKYINSSRLLNNRYYSTESNNTETKAEEKKDLTPEQEELAKLKEELEETKKQVLYIAADRENVRRFAKEDADKAKKFGIQSFAKELLEVVDQMEMALGSCTPEMLQSNKQLQDLHEGIKMTENLFLKIMGNNGLTRSNPLGEKFDFNEHHAIYEIQDPSKENGTIGNVVKQGYKLNNRLVRPAMVGVVKNK</sequence>
<proteinExistence type="inferred from homology"/>
<evidence type="ECO:0000256" key="3">
    <source>
        <dbReference type="ARBA" id="ARBA00023186"/>
    </source>
</evidence>
<dbReference type="PANTHER" id="PTHR21237">
    <property type="entry name" value="GRPE PROTEIN"/>
    <property type="match status" value="1"/>
</dbReference>
<organism evidence="6 7">
    <name type="scientific">Polysphondylium violaceum</name>
    <dbReference type="NCBI Taxonomy" id="133409"/>
    <lineage>
        <taxon>Eukaryota</taxon>
        <taxon>Amoebozoa</taxon>
        <taxon>Evosea</taxon>
        <taxon>Eumycetozoa</taxon>
        <taxon>Dictyostelia</taxon>
        <taxon>Dictyosteliales</taxon>
        <taxon>Dictyosteliaceae</taxon>
        <taxon>Polysphondylium</taxon>
    </lineage>
</organism>
<evidence type="ECO:0000313" key="6">
    <source>
        <dbReference type="EMBL" id="KAF2076733.1"/>
    </source>
</evidence>
<reference evidence="6" key="1">
    <citation type="submission" date="2020-01" db="EMBL/GenBank/DDBJ databases">
        <title>Development of genomics and gene disruption for Polysphondylium violaceum indicates a role for the polyketide synthase stlB in stalk morphogenesis.</title>
        <authorList>
            <person name="Narita B."/>
            <person name="Kawabe Y."/>
            <person name="Kin K."/>
            <person name="Saito T."/>
            <person name="Gibbs R."/>
            <person name="Kuspa A."/>
            <person name="Muzny D."/>
            <person name="Queller D."/>
            <person name="Richards S."/>
            <person name="Strassman J."/>
            <person name="Sucgang R."/>
            <person name="Worley K."/>
            <person name="Schaap P."/>
        </authorList>
    </citation>
    <scope>NUCLEOTIDE SEQUENCE</scope>
    <source>
        <strain evidence="6">QSvi11</strain>
    </source>
</reference>
<dbReference type="OrthoDB" id="201635at2759"/>